<protein>
    <submittedName>
        <fullName evidence="1">Uncharacterized protein</fullName>
    </submittedName>
</protein>
<reference evidence="1 2" key="1">
    <citation type="submission" date="2024-07" db="EMBL/GenBank/DDBJ databases">
        <title>A survey of Mimosa microsymbionts across Brazilian biomes reveals a high diversity of Paraburkholderia nodulating endemic species, but also that Cupriavidus is common as a symbiont of widespread species.</title>
        <authorList>
            <person name="Rouws L."/>
            <person name="Barauna A."/>
            <person name="Beukes C."/>
            <person name="Rouws J.R.C."/>
            <person name="De Faria S.M."/>
            <person name="Gross E."/>
            <person name="Bueno Dos Reis Junior F."/>
            <person name="Simon M.F."/>
            <person name="Maluk M."/>
            <person name="Odee D.W."/>
            <person name="Kenicer G."/>
            <person name="Young J.P.W."/>
            <person name="Reis V.M."/>
            <person name="Zilli J."/>
            <person name="James E.K."/>
        </authorList>
    </citation>
    <scope>NUCLEOTIDE SEQUENCE [LARGE SCALE GENOMIC DNA]</scope>
    <source>
        <strain evidence="1 2">BR14375</strain>
    </source>
</reference>
<accession>A0ABV3WLB5</accession>
<gene>
    <name evidence="1" type="ORF">AB3X84_29110</name>
</gene>
<sequence>MKSRTPSDFAIVAIFQDKRKPQSAAPSAFPLDFMAIFRRYGGVC</sequence>
<proteinExistence type="predicted"/>
<name>A0ABV3WLB5_9BURK</name>
<dbReference type="Proteomes" id="UP001558535">
    <property type="component" value="Unassembled WGS sequence"/>
</dbReference>
<evidence type="ECO:0000313" key="1">
    <source>
        <dbReference type="EMBL" id="MEX3754040.1"/>
    </source>
</evidence>
<dbReference type="EMBL" id="JBFPKE010000022">
    <property type="protein sequence ID" value="MEX3754040.1"/>
    <property type="molecule type" value="Genomic_DNA"/>
</dbReference>
<organism evidence="1 2">
    <name type="scientific">Paraburkholderia phenoliruptrix</name>
    <dbReference type="NCBI Taxonomy" id="252970"/>
    <lineage>
        <taxon>Bacteria</taxon>
        <taxon>Pseudomonadati</taxon>
        <taxon>Pseudomonadota</taxon>
        <taxon>Betaproteobacteria</taxon>
        <taxon>Burkholderiales</taxon>
        <taxon>Burkholderiaceae</taxon>
        <taxon>Paraburkholderia</taxon>
    </lineage>
</organism>
<evidence type="ECO:0000313" key="2">
    <source>
        <dbReference type="Proteomes" id="UP001558535"/>
    </source>
</evidence>
<keyword evidence="2" id="KW-1185">Reference proteome</keyword>
<dbReference type="RefSeq" id="WP_310110068.1">
    <property type="nucleotide sequence ID" value="NZ_CP168531.1"/>
</dbReference>
<comment type="caution">
    <text evidence="1">The sequence shown here is derived from an EMBL/GenBank/DDBJ whole genome shotgun (WGS) entry which is preliminary data.</text>
</comment>